<evidence type="ECO:0000313" key="4">
    <source>
        <dbReference type="EMBL" id="TDS51267.1"/>
    </source>
</evidence>
<dbReference type="GO" id="GO:0016747">
    <property type="term" value="F:acyltransferase activity, transferring groups other than amino-acyl groups"/>
    <property type="evidence" value="ECO:0007669"/>
    <property type="project" value="InterPro"/>
</dbReference>
<dbReference type="OrthoDB" id="9789605at2"/>
<accession>A0A4R7EUR8</accession>
<dbReference type="RefSeq" id="WP_133713702.1">
    <property type="nucleotide sequence ID" value="NZ_SOAG01000039.1"/>
</dbReference>
<protein>
    <submittedName>
        <fullName evidence="4">Putative acetyltransferase</fullName>
    </submittedName>
</protein>
<gene>
    <name evidence="4" type="ORF">C8P70_13912</name>
</gene>
<dbReference type="AlphaFoldDB" id="A0A4R7EUR8"/>
<dbReference type="Pfam" id="PF13673">
    <property type="entry name" value="Acetyltransf_10"/>
    <property type="match status" value="1"/>
</dbReference>
<evidence type="ECO:0000313" key="5">
    <source>
        <dbReference type="Proteomes" id="UP000295215"/>
    </source>
</evidence>
<dbReference type="EMBL" id="SOAG01000039">
    <property type="protein sequence ID" value="TDS51267.1"/>
    <property type="molecule type" value="Genomic_DNA"/>
</dbReference>
<dbReference type="Gene3D" id="3.40.630.30">
    <property type="match status" value="1"/>
</dbReference>
<dbReference type="CDD" id="cd04301">
    <property type="entry name" value="NAT_SF"/>
    <property type="match status" value="1"/>
</dbReference>
<feature type="domain" description="N-acetyltransferase" evidence="3">
    <location>
        <begin position="1"/>
        <end position="140"/>
    </location>
</feature>
<dbReference type="Proteomes" id="UP000295215">
    <property type="component" value="Unassembled WGS sequence"/>
</dbReference>
<organism evidence="4 5">
    <name type="scientific">Myroides indicus</name>
    <dbReference type="NCBI Taxonomy" id="1323422"/>
    <lineage>
        <taxon>Bacteria</taxon>
        <taxon>Pseudomonadati</taxon>
        <taxon>Bacteroidota</taxon>
        <taxon>Flavobacteriia</taxon>
        <taxon>Flavobacteriales</taxon>
        <taxon>Flavobacteriaceae</taxon>
        <taxon>Myroides</taxon>
    </lineage>
</organism>
<keyword evidence="2" id="KW-0012">Acyltransferase</keyword>
<evidence type="ECO:0000256" key="2">
    <source>
        <dbReference type="ARBA" id="ARBA00023315"/>
    </source>
</evidence>
<dbReference type="SUPFAM" id="SSF55729">
    <property type="entry name" value="Acyl-CoA N-acyltransferases (Nat)"/>
    <property type="match status" value="1"/>
</dbReference>
<evidence type="ECO:0000256" key="1">
    <source>
        <dbReference type="ARBA" id="ARBA00022679"/>
    </source>
</evidence>
<keyword evidence="1 4" id="KW-0808">Transferase</keyword>
<dbReference type="InterPro" id="IPR000182">
    <property type="entry name" value="GNAT_dom"/>
</dbReference>
<dbReference type="PANTHER" id="PTHR43800:SF1">
    <property type="entry name" value="PEPTIDYL-LYSINE N-ACETYLTRANSFERASE YJAB"/>
    <property type="match status" value="1"/>
</dbReference>
<dbReference type="PROSITE" id="PS51186">
    <property type="entry name" value="GNAT"/>
    <property type="match status" value="1"/>
</dbReference>
<keyword evidence="5" id="KW-1185">Reference proteome</keyword>
<sequence length="140" mass="16235">MIRKVATEEYPDLVQIWESAVVNTHDFLKEEDFNYYKEQLPVYFEHVNLLGYEEEGRLVGFMGISAENLEMLFIDNRVRGRGIGKKLLVYGITQFNIAKVDVNEQNLQGIGFYKHMGFRVLKRSEQDGQGKAYPVLHMGL</sequence>
<name>A0A4R7EUR8_9FLAO</name>
<dbReference type="PANTHER" id="PTHR43800">
    <property type="entry name" value="PEPTIDYL-LYSINE N-ACETYLTRANSFERASE YJAB"/>
    <property type="match status" value="1"/>
</dbReference>
<dbReference type="InterPro" id="IPR016181">
    <property type="entry name" value="Acyl_CoA_acyltransferase"/>
</dbReference>
<proteinExistence type="predicted"/>
<reference evidence="4 5" key="1">
    <citation type="submission" date="2019-03" db="EMBL/GenBank/DDBJ databases">
        <title>Genomic Encyclopedia of Archaeal and Bacterial Type Strains, Phase II (KMG-II): from individual species to whole genera.</title>
        <authorList>
            <person name="Goeker M."/>
        </authorList>
    </citation>
    <scope>NUCLEOTIDE SEQUENCE [LARGE SCALE GENOMIC DNA]</scope>
    <source>
        <strain evidence="4 5">DSM 28213</strain>
    </source>
</reference>
<evidence type="ECO:0000259" key="3">
    <source>
        <dbReference type="PROSITE" id="PS51186"/>
    </source>
</evidence>
<comment type="caution">
    <text evidence="4">The sequence shown here is derived from an EMBL/GenBank/DDBJ whole genome shotgun (WGS) entry which is preliminary data.</text>
</comment>